<evidence type="ECO:0000313" key="1">
    <source>
        <dbReference type="EMBL" id="GEN36751.1"/>
    </source>
</evidence>
<evidence type="ECO:0000313" key="2">
    <source>
        <dbReference type="Proteomes" id="UP000321157"/>
    </source>
</evidence>
<keyword evidence="2" id="KW-1185">Reference proteome</keyword>
<dbReference type="AlphaFoldDB" id="A0A511VE92"/>
<accession>A0A511VE92</accession>
<comment type="caution">
    <text evidence="1">The sequence shown here is derived from an EMBL/GenBank/DDBJ whole genome shotgun (WGS) entry which is preliminary data.</text>
</comment>
<dbReference type="EMBL" id="BJXX01000224">
    <property type="protein sequence ID" value="GEN36751.1"/>
    <property type="molecule type" value="Genomic_DNA"/>
</dbReference>
<name>A0A511VE92_9BACL</name>
<proteinExistence type="predicted"/>
<organism evidence="1 2">
    <name type="scientific">Aneurinibacillus danicus</name>
    <dbReference type="NCBI Taxonomy" id="267746"/>
    <lineage>
        <taxon>Bacteria</taxon>
        <taxon>Bacillati</taxon>
        <taxon>Bacillota</taxon>
        <taxon>Bacilli</taxon>
        <taxon>Bacillales</taxon>
        <taxon>Paenibacillaceae</taxon>
        <taxon>Aneurinibacillus group</taxon>
        <taxon>Aneurinibacillus</taxon>
    </lineage>
</organism>
<gene>
    <name evidence="1" type="ORF">ADA01nite_42110</name>
</gene>
<sequence>MEKNRQSCEAEQSSMYAYIIGNGVQQVTELLTRMSEEDSEENAE</sequence>
<dbReference type="Proteomes" id="UP000321157">
    <property type="component" value="Unassembled WGS sequence"/>
</dbReference>
<reference evidence="1 2" key="1">
    <citation type="submission" date="2019-07" db="EMBL/GenBank/DDBJ databases">
        <title>Whole genome shotgun sequence of Aneurinibacillus danicus NBRC 102444.</title>
        <authorList>
            <person name="Hosoyama A."/>
            <person name="Uohara A."/>
            <person name="Ohji S."/>
            <person name="Ichikawa N."/>
        </authorList>
    </citation>
    <scope>NUCLEOTIDE SEQUENCE [LARGE SCALE GENOMIC DNA]</scope>
    <source>
        <strain evidence="1 2">NBRC 102444</strain>
    </source>
</reference>
<protein>
    <submittedName>
        <fullName evidence="1">Uncharacterized protein</fullName>
    </submittedName>
</protein>